<evidence type="ECO:0000313" key="1">
    <source>
        <dbReference type="EMBL" id="CAE6732722.1"/>
    </source>
</evidence>
<comment type="caution">
    <text evidence="1">The sequence shown here is derived from an EMBL/GenBank/DDBJ whole genome shotgun (WGS) entry which is preliminary data.</text>
</comment>
<dbReference type="EMBL" id="CAJNBH010000005">
    <property type="protein sequence ID" value="CAE6732722.1"/>
    <property type="molecule type" value="Genomic_DNA"/>
</dbReference>
<dbReference type="Proteomes" id="UP000673821">
    <property type="component" value="Unassembled WGS sequence"/>
</dbReference>
<organism evidence="1 2">
    <name type="scientific">Paraburkholderia nemoris</name>
    <dbReference type="NCBI Taxonomy" id="2793076"/>
    <lineage>
        <taxon>Bacteria</taxon>
        <taxon>Pseudomonadati</taxon>
        <taxon>Pseudomonadota</taxon>
        <taxon>Betaproteobacteria</taxon>
        <taxon>Burkholderiales</taxon>
        <taxon>Burkholderiaceae</taxon>
        <taxon>Paraburkholderia</taxon>
    </lineage>
</organism>
<keyword evidence="2" id="KW-1185">Reference proteome</keyword>
<protein>
    <submittedName>
        <fullName evidence="1">Uncharacterized protein</fullName>
    </submittedName>
</protein>
<gene>
    <name evidence="1" type="ORF">R69776_02062</name>
</gene>
<accession>A0ABM8R4K8</accession>
<reference evidence="1 2" key="1">
    <citation type="submission" date="2021-02" db="EMBL/GenBank/DDBJ databases">
        <authorList>
            <person name="Vanwijnsberghe S."/>
        </authorList>
    </citation>
    <scope>NUCLEOTIDE SEQUENCE [LARGE SCALE GENOMIC DNA]</scope>
    <source>
        <strain evidence="1 2">R-69776</strain>
    </source>
</reference>
<sequence>MQCRTIRSTKETSDFGNCPILLTASTWCSVERITNCQRCIAKGRSMRQKKTPNGLRANIVRLLAALALSSTAISAHAESCWDLYPKSGATPGTSSCRLDVASNTPSGIGSSGCRNDMALIDAWCSTPSDPDDSCPVADPVYPANGKVTLMESDFRSGDAVPLTFTRSASQRGHMTSEVAQPP</sequence>
<evidence type="ECO:0000313" key="2">
    <source>
        <dbReference type="Proteomes" id="UP000673821"/>
    </source>
</evidence>
<proteinExistence type="predicted"/>
<name>A0ABM8R4K8_9BURK</name>